<evidence type="ECO:0000313" key="2">
    <source>
        <dbReference type="Proteomes" id="UP000285604"/>
    </source>
</evidence>
<organism evidence="1 2">
    <name type="scientific">Segatella copri</name>
    <dbReference type="NCBI Taxonomy" id="165179"/>
    <lineage>
        <taxon>Bacteria</taxon>
        <taxon>Pseudomonadati</taxon>
        <taxon>Bacteroidota</taxon>
        <taxon>Bacteroidia</taxon>
        <taxon>Bacteroidales</taxon>
        <taxon>Prevotellaceae</taxon>
        <taxon>Segatella</taxon>
    </lineage>
</organism>
<dbReference type="Proteomes" id="UP000285604">
    <property type="component" value="Unassembled WGS sequence"/>
</dbReference>
<name>A0AA92UK36_9BACT</name>
<reference evidence="1 2" key="1">
    <citation type="submission" date="2018-08" db="EMBL/GenBank/DDBJ databases">
        <title>A genome reference for cultivated species of the human gut microbiota.</title>
        <authorList>
            <person name="Zou Y."/>
            <person name="Xue W."/>
            <person name="Luo G."/>
        </authorList>
    </citation>
    <scope>NUCLEOTIDE SEQUENCE [LARGE SCALE GENOMIC DNA]</scope>
    <source>
        <strain evidence="1 2">OF03-3</strain>
    </source>
</reference>
<dbReference type="InterPro" id="IPR036691">
    <property type="entry name" value="Endo/exonu/phosph_ase_sf"/>
</dbReference>
<comment type="caution">
    <text evidence="1">The sequence shown here is derived from an EMBL/GenBank/DDBJ whole genome shotgun (WGS) entry which is preliminary data.</text>
</comment>
<proteinExistence type="predicted"/>
<dbReference type="Gene3D" id="3.60.10.10">
    <property type="entry name" value="Endonuclease/exonuclease/phosphatase"/>
    <property type="match status" value="1"/>
</dbReference>
<evidence type="ECO:0000313" key="1">
    <source>
        <dbReference type="EMBL" id="RGX90750.1"/>
    </source>
</evidence>
<sequence>MVSHNIQKFAKKKPEKCKRKEVVIRSILKEEIPDLYLLQEVTSQNFFKEEMQCLRSSDYYVAMGPSFSSGSYLESYPLIFNLATIHYAPLPYRMNGRMANKVIPFSIRGKKSRANTYFEVFIPKGRYNLRPPKVISGDEERDREYDERHSNLAHRKYLEYYRLRIFAVHTSPGLDLNKQIQSVISALEKEGEKVACMAVGDFYGEKGARKTMNNYAGKIDLPDKPTNYKLNGEASQRADMFVRGYGVAPCGGVRTIFPHSVGIDDGAGYIKSGIDHAAIIGTYEVVSSSTITAGEIIDKYQSLYELNGRI</sequence>
<gene>
    <name evidence="1" type="ORF">DXA63_14005</name>
</gene>
<accession>A0AA92UK36</accession>
<protein>
    <submittedName>
        <fullName evidence="1">Uncharacterized protein</fullName>
    </submittedName>
</protein>
<dbReference type="EMBL" id="QSCI01000093">
    <property type="protein sequence ID" value="RGX90750.1"/>
    <property type="molecule type" value="Genomic_DNA"/>
</dbReference>
<dbReference type="AlphaFoldDB" id="A0AA92UK36"/>